<proteinExistence type="predicted"/>
<evidence type="ECO:0000256" key="1">
    <source>
        <dbReference type="SAM" id="Phobius"/>
    </source>
</evidence>
<feature type="transmembrane region" description="Helical" evidence="1">
    <location>
        <begin position="105"/>
        <end position="128"/>
    </location>
</feature>
<name>A0ABW1D339_9ACTN</name>
<accession>A0ABW1D339</accession>
<feature type="transmembrane region" description="Helical" evidence="1">
    <location>
        <begin position="77"/>
        <end position="99"/>
    </location>
</feature>
<dbReference type="RefSeq" id="WP_379521251.1">
    <property type="nucleotide sequence ID" value="NZ_JBHSPA010000069.1"/>
</dbReference>
<feature type="transmembrane region" description="Helical" evidence="1">
    <location>
        <begin position="135"/>
        <end position="158"/>
    </location>
</feature>
<keyword evidence="1" id="KW-0812">Transmembrane</keyword>
<sequence>MRNLQITPATNRTQIPSRRAATRWMATFLGIPLAGYAGWLVSGPVDSAGAALLSGAITGAALGAVQAWGLGRNRPSAAAWIAATTLGLMAGLGIGATMVDYDTSLTALVVQGAISGLAVGLAQALVLLPRLGVVALAWPPALAAIWAAGWAVSTAIGVDVDQQFVIYGASGALVVTALTLVLPLALNRTGEDAS</sequence>
<comment type="caution">
    <text evidence="2">The sequence shown here is derived from an EMBL/GenBank/DDBJ whole genome shotgun (WGS) entry which is preliminary data.</text>
</comment>
<organism evidence="2 3">
    <name type="scientific">Nonomuraea insulae</name>
    <dbReference type="NCBI Taxonomy" id="1616787"/>
    <lineage>
        <taxon>Bacteria</taxon>
        <taxon>Bacillati</taxon>
        <taxon>Actinomycetota</taxon>
        <taxon>Actinomycetes</taxon>
        <taxon>Streptosporangiales</taxon>
        <taxon>Streptosporangiaceae</taxon>
        <taxon>Nonomuraea</taxon>
    </lineage>
</organism>
<evidence type="ECO:0000313" key="3">
    <source>
        <dbReference type="Proteomes" id="UP001596058"/>
    </source>
</evidence>
<keyword evidence="1" id="KW-0472">Membrane</keyword>
<feature type="transmembrane region" description="Helical" evidence="1">
    <location>
        <begin position="21"/>
        <end position="41"/>
    </location>
</feature>
<dbReference type="Proteomes" id="UP001596058">
    <property type="component" value="Unassembled WGS sequence"/>
</dbReference>
<feature type="transmembrane region" description="Helical" evidence="1">
    <location>
        <begin position="164"/>
        <end position="186"/>
    </location>
</feature>
<keyword evidence="1" id="KW-1133">Transmembrane helix</keyword>
<dbReference type="EMBL" id="JBHSPA010000069">
    <property type="protein sequence ID" value="MFC5831792.1"/>
    <property type="molecule type" value="Genomic_DNA"/>
</dbReference>
<gene>
    <name evidence="2" type="ORF">ACFPZ3_48770</name>
</gene>
<feature type="transmembrane region" description="Helical" evidence="1">
    <location>
        <begin position="47"/>
        <end position="65"/>
    </location>
</feature>
<evidence type="ECO:0000313" key="2">
    <source>
        <dbReference type="EMBL" id="MFC5831792.1"/>
    </source>
</evidence>
<keyword evidence="3" id="KW-1185">Reference proteome</keyword>
<reference evidence="3" key="1">
    <citation type="journal article" date="2019" name="Int. J. Syst. Evol. Microbiol.">
        <title>The Global Catalogue of Microorganisms (GCM) 10K type strain sequencing project: providing services to taxonomists for standard genome sequencing and annotation.</title>
        <authorList>
            <consortium name="The Broad Institute Genomics Platform"/>
            <consortium name="The Broad Institute Genome Sequencing Center for Infectious Disease"/>
            <person name="Wu L."/>
            <person name="Ma J."/>
        </authorList>
    </citation>
    <scope>NUCLEOTIDE SEQUENCE [LARGE SCALE GENOMIC DNA]</scope>
    <source>
        <strain evidence="3">CCUG 53903</strain>
    </source>
</reference>
<protein>
    <submittedName>
        <fullName evidence="2">Uncharacterized protein</fullName>
    </submittedName>
</protein>